<dbReference type="HOGENOM" id="CLU_3227739_0_0_2"/>
<proteinExistence type="predicted"/>
<name>S6CU70_9EURY</name>
<evidence type="ECO:0000313" key="3">
    <source>
        <dbReference type="Proteomes" id="UP000015381"/>
    </source>
</evidence>
<dbReference type="AlphaFoldDB" id="S6CU70"/>
<protein>
    <submittedName>
        <fullName evidence="2">Uncharacterized protein</fullName>
    </submittedName>
</protein>
<dbReference type="EMBL" id="HF571520">
    <property type="protein sequence ID" value="CCQ33607.1"/>
    <property type="molecule type" value="Genomic_DNA"/>
</dbReference>
<dbReference type="Proteomes" id="UP000015381">
    <property type="component" value="Chromosome I"/>
</dbReference>
<reference evidence="2 3" key="1">
    <citation type="journal article" date="2014" name="Environ. Microbiol.">
        <title>Halorhabdus tiamatea: proteogenomics and glycosidase activity measurements identify the first cultivated euryarchaeon from a deep-sea anoxic brine lake as potential polysaccharide degrader.</title>
        <authorList>
            <person name="Werner J."/>
            <person name="Ferrer M."/>
            <person name="Michel G."/>
            <person name="Mann A.J."/>
            <person name="Huang S."/>
            <person name="Juarez S."/>
            <person name="Ciordia S."/>
            <person name="Albar J.P."/>
            <person name="Alcaide M."/>
            <person name="La Cono V."/>
            <person name="Yakimov M.M."/>
            <person name="Antunes A."/>
            <person name="Taborda M."/>
            <person name="Da Costa M.S."/>
            <person name="Amann R.I."/>
            <person name="Gloeckner F.O."/>
            <person name="Golyshina O.V."/>
            <person name="Golyshin P.N."/>
            <person name="Teeling H."/>
        </authorList>
    </citation>
    <scope>NUCLEOTIDE SEQUENCE [LARGE SCALE GENOMIC DNA]</scope>
    <source>
        <strain evidence="3">SARL4B</strain>
    </source>
</reference>
<sequence>MTGAFHADGTVVRGFRGASATKRFPPLAGTNGHGQGNVSELLS</sequence>
<organism evidence="2 3">
    <name type="scientific">Halorhabdus tiamatea SARL4B</name>
    <dbReference type="NCBI Taxonomy" id="1033806"/>
    <lineage>
        <taxon>Archaea</taxon>
        <taxon>Methanobacteriati</taxon>
        <taxon>Methanobacteriota</taxon>
        <taxon>Stenosarchaea group</taxon>
        <taxon>Halobacteria</taxon>
        <taxon>Halobacteriales</taxon>
        <taxon>Haloarculaceae</taxon>
        <taxon>Halorhabdus</taxon>
    </lineage>
</organism>
<evidence type="ECO:0000313" key="2">
    <source>
        <dbReference type="EMBL" id="CCQ33607.1"/>
    </source>
</evidence>
<keyword evidence="3" id="KW-1185">Reference proteome</keyword>
<accession>S6CU70</accession>
<evidence type="ECO:0000256" key="1">
    <source>
        <dbReference type="SAM" id="MobiDB-lite"/>
    </source>
</evidence>
<dbReference type="KEGG" id="hti:HTIA_1480"/>
<feature type="region of interest" description="Disordered" evidence="1">
    <location>
        <begin position="1"/>
        <end position="43"/>
    </location>
</feature>
<gene>
    <name evidence="2" type="ORF">HTIA_1480</name>
</gene>